<protein>
    <submittedName>
        <fullName evidence="2">Uncharacterized protein</fullName>
    </submittedName>
</protein>
<evidence type="ECO:0000256" key="1">
    <source>
        <dbReference type="SAM" id="Phobius"/>
    </source>
</evidence>
<dbReference type="Proteomes" id="UP000193944">
    <property type="component" value="Unassembled WGS sequence"/>
</dbReference>
<organism evidence="2 3">
    <name type="scientific">Anaeromyces robustus</name>
    <dbReference type="NCBI Taxonomy" id="1754192"/>
    <lineage>
        <taxon>Eukaryota</taxon>
        <taxon>Fungi</taxon>
        <taxon>Fungi incertae sedis</taxon>
        <taxon>Chytridiomycota</taxon>
        <taxon>Chytridiomycota incertae sedis</taxon>
        <taxon>Neocallimastigomycetes</taxon>
        <taxon>Neocallimastigales</taxon>
        <taxon>Neocallimastigaceae</taxon>
        <taxon>Anaeromyces</taxon>
    </lineage>
</organism>
<name>A0A1Y1XCN0_9FUNG</name>
<feature type="transmembrane region" description="Helical" evidence="1">
    <location>
        <begin position="12"/>
        <end position="37"/>
    </location>
</feature>
<reference evidence="2 3" key="2">
    <citation type="submission" date="2016-08" db="EMBL/GenBank/DDBJ databases">
        <title>Pervasive Adenine N6-methylation of Active Genes in Fungi.</title>
        <authorList>
            <consortium name="DOE Joint Genome Institute"/>
            <person name="Mondo S.J."/>
            <person name="Dannebaum R.O."/>
            <person name="Kuo R.C."/>
            <person name="Labutti K."/>
            <person name="Haridas S."/>
            <person name="Kuo A."/>
            <person name="Salamov A."/>
            <person name="Ahrendt S.R."/>
            <person name="Lipzen A."/>
            <person name="Sullivan W."/>
            <person name="Andreopoulos W.B."/>
            <person name="Clum A."/>
            <person name="Lindquist E."/>
            <person name="Daum C."/>
            <person name="Ramamoorthy G.K."/>
            <person name="Gryganskyi A."/>
            <person name="Culley D."/>
            <person name="Magnuson J.K."/>
            <person name="James T.Y."/>
            <person name="O'Malley M.A."/>
            <person name="Stajich J.E."/>
            <person name="Spatafora J.W."/>
            <person name="Visel A."/>
            <person name="Grigoriev I.V."/>
        </authorList>
    </citation>
    <scope>NUCLEOTIDE SEQUENCE [LARGE SCALE GENOMIC DNA]</scope>
    <source>
        <strain evidence="2 3">S4</strain>
    </source>
</reference>
<keyword evidence="1" id="KW-1133">Transmembrane helix</keyword>
<keyword evidence="1" id="KW-0812">Transmembrane</keyword>
<dbReference type="AlphaFoldDB" id="A0A1Y1XCN0"/>
<evidence type="ECO:0000313" key="2">
    <source>
        <dbReference type="EMBL" id="ORX83473.1"/>
    </source>
</evidence>
<feature type="transmembrane region" description="Helical" evidence="1">
    <location>
        <begin position="58"/>
        <end position="74"/>
    </location>
</feature>
<comment type="caution">
    <text evidence="2">The sequence shown here is derived from an EMBL/GenBank/DDBJ whole genome shotgun (WGS) entry which is preliminary data.</text>
</comment>
<reference evidence="2 3" key="1">
    <citation type="submission" date="2016-08" db="EMBL/GenBank/DDBJ databases">
        <title>A Parts List for Fungal Cellulosomes Revealed by Comparative Genomics.</title>
        <authorList>
            <consortium name="DOE Joint Genome Institute"/>
            <person name="Haitjema C.H."/>
            <person name="Gilmore S.P."/>
            <person name="Henske J.K."/>
            <person name="Solomon K.V."/>
            <person name="De Groot R."/>
            <person name="Kuo A."/>
            <person name="Mondo S.J."/>
            <person name="Salamov A.A."/>
            <person name="Labutti K."/>
            <person name="Zhao Z."/>
            <person name="Chiniquy J."/>
            <person name="Barry K."/>
            <person name="Brewer H.M."/>
            <person name="Purvine S.O."/>
            <person name="Wright A.T."/>
            <person name="Boxma B."/>
            <person name="Van Alen T."/>
            <person name="Hackstein J.H."/>
            <person name="Baker S.E."/>
            <person name="Grigoriev I.V."/>
            <person name="O'Malley M.A."/>
        </authorList>
    </citation>
    <scope>NUCLEOTIDE SEQUENCE [LARGE SCALE GENOMIC DNA]</scope>
    <source>
        <strain evidence="2 3">S4</strain>
    </source>
</reference>
<keyword evidence="1" id="KW-0472">Membrane</keyword>
<gene>
    <name evidence="2" type="ORF">BCR32DRAFT_148867</name>
</gene>
<keyword evidence="3" id="KW-1185">Reference proteome</keyword>
<accession>A0A1Y1XCN0</accession>
<sequence length="76" mass="9469">MNLLIESFCSSYYFTLYVFFIYFLLYSRSFFVLLFNFNSVYLYSIILYRKFNNVLNEYYLLLNIIHSFNLLLQYNQ</sequence>
<dbReference type="EMBL" id="MCFG01000072">
    <property type="protein sequence ID" value="ORX83473.1"/>
    <property type="molecule type" value="Genomic_DNA"/>
</dbReference>
<proteinExistence type="predicted"/>
<evidence type="ECO:0000313" key="3">
    <source>
        <dbReference type="Proteomes" id="UP000193944"/>
    </source>
</evidence>